<keyword evidence="5" id="KW-1267">Proteomics identification</keyword>
<dbReference type="AGR" id="WB:WBGene00021875"/>
<protein>
    <submittedName>
        <fullName evidence="2">Gliding motility protein GldN</fullName>
    </submittedName>
</protein>
<dbReference type="AlphaFoldDB" id="Q95XX7"/>
<dbReference type="PANTHER" id="PTHR36946">
    <property type="entry name" value="PROTEIN CBG13897-RELATED"/>
    <property type="match status" value="1"/>
</dbReference>
<evidence type="ECO:0007829" key="5">
    <source>
        <dbReference type="PeptideAtlas" id="Q95XX7"/>
    </source>
</evidence>
<dbReference type="EMBL" id="BX284604">
    <property type="protein sequence ID" value="CCD83497.1"/>
    <property type="molecule type" value="Genomic_DNA"/>
</dbReference>
<dbReference type="WormBase" id="Y54G2A.10a">
    <property type="protein sequence ID" value="CE27482"/>
    <property type="gene ID" value="WBGene00021875"/>
</dbReference>
<dbReference type="HOGENOM" id="CLU_124618_0_0_1"/>
<accession>Q95XX7</accession>
<organism evidence="2 3">
    <name type="scientific">Caenorhabditis elegans</name>
    <dbReference type="NCBI Taxonomy" id="6239"/>
    <lineage>
        <taxon>Eukaryota</taxon>
        <taxon>Metazoa</taxon>
        <taxon>Ecdysozoa</taxon>
        <taxon>Nematoda</taxon>
        <taxon>Chromadorea</taxon>
        <taxon>Rhabditida</taxon>
        <taxon>Rhabditina</taxon>
        <taxon>Rhabditomorpha</taxon>
        <taxon>Rhabditoidea</taxon>
        <taxon>Rhabditidae</taxon>
        <taxon>Peloderinae</taxon>
        <taxon>Caenorhabditis</taxon>
    </lineage>
</organism>
<sequence>MTRVIPILLLVALSVHVAQSQKIVAGALQKIFPYAAAAKVTALTTNLNKQTAIAKSKTVVKNWVPANWKAANAKPDAKNPLSKQAYAQNKALTFIDYRYSLVKYVNYLFKQGVSSKFLTQAEANNMKKVFWAADVKAANNYTMTCGQFMMDAASLVKDSDKLMAEVQKNTNLFAKANPTDFTNLQWNL</sequence>
<feature type="signal peptide" evidence="1">
    <location>
        <begin position="1"/>
        <end position="20"/>
    </location>
</feature>
<dbReference type="CTD" id="177060"/>
<dbReference type="RefSeq" id="NP_001023486.1">
    <property type="nucleotide sequence ID" value="NM_001028315.4"/>
</dbReference>
<dbReference type="InParanoid" id="Q95XX7"/>
<evidence type="ECO:0000313" key="2">
    <source>
        <dbReference type="EMBL" id="CCD83497.1"/>
    </source>
</evidence>
<feature type="chain" id="PRO_5004321350" evidence="1">
    <location>
        <begin position="21"/>
        <end position="188"/>
    </location>
</feature>
<dbReference type="eggNOG" id="ENOG502TH9B">
    <property type="taxonomic scope" value="Eukaryota"/>
</dbReference>
<dbReference type="FunCoup" id="Q95XX7">
    <property type="interactions" value="50"/>
</dbReference>
<dbReference type="Proteomes" id="UP000001940">
    <property type="component" value="Chromosome IV"/>
</dbReference>
<keyword evidence="1" id="KW-0732">Signal</keyword>
<dbReference type="PaxDb" id="6239-Y54G2A.10a"/>
<dbReference type="PANTHER" id="PTHR36946:SF4">
    <property type="entry name" value="DUF148 DOMAIN-CONTAINING PROTEIN-RELATED"/>
    <property type="match status" value="1"/>
</dbReference>
<proteinExistence type="evidence at protein level"/>
<dbReference type="GeneID" id="177060"/>
<evidence type="ECO:0000313" key="3">
    <source>
        <dbReference type="Proteomes" id="UP000001940"/>
    </source>
</evidence>
<dbReference type="Bgee" id="WBGene00021875">
    <property type="expression patterns" value="Expressed in larva and 2 other cell types or tissues"/>
</dbReference>
<gene>
    <name evidence="2" type="ORF">CELE_Y54G2A.10</name>
    <name evidence="2 4" type="ORF">Y54G2A.10</name>
</gene>
<dbReference type="PhylomeDB" id="Q95XX7"/>
<dbReference type="OrthoDB" id="5801773at2759"/>
<dbReference type="PeptideAtlas" id="Q95XX7"/>
<dbReference type="ExpressionAtlas" id="Q95XX7">
    <property type="expression patterns" value="baseline"/>
</dbReference>
<evidence type="ECO:0000313" key="4">
    <source>
        <dbReference type="WormBase" id="Y54G2A.10a"/>
    </source>
</evidence>
<name>Q95XX7_CAEEL</name>
<keyword evidence="3" id="KW-1185">Reference proteome</keyword>
<dbReference type="KEGG" id="cel:CELE_Y54G2A.10"/>
<dbReference type="UCSC" id="Y54G2A.10a">
    <property type="organism name" value="c. elegans"/>
</dbReference>
<evidence type="ECO:0000256" key="1">
    <source>
        <dbReference type="SAM" id="SignalP"/>
    </source>
</evidence>
<reference evidence="2 3" key="1">
    <citation type="journal article" date="1998" name="Science">
        <title>Genome sequence of the nematode C. elegans: a platform for investigating biology.</title>
        <authorList>
            <consortium name="The C. elegans sequencing consortium"/>
            <person name="Sulson J.E."/>
            <person name="Waterston R."/>
        </authorList>
    </citation>
    <scope>NUCLEOTIDE SEQUENCE [LARGE SCALE GENOMIC DNA]</scope>
    <source>
        <strain evidence="2 3">Bristol N2</strain>
    </source>
</reference>